<reference evidence="3" key="1">
    <citation type="journal article" date="2019" name="PeerJ">
        <title>Genes of the pig, Sus scrofa, reconstructed with EvidentialGene.</title>
        <authorList>
            <person name="Gilbert D.G."/>
        </authorList>
    </citation>
    <scope>NUCLEOTIDE SEQUENCE</scope>
</reference>
<dbReference type="EMBL" id="DQIR01090297">
    <property type="protein sequence ID" value="HDA45773.1"/>
    <property type="molecule type" value="Transcribed_RNA"/>
</dbReference>
<sequence length="168" mass="17904">MSSRGTELRTASDKLAKGSTSREVPRMSSRSATGKSARCSRNLGGSGSPKNTMSGFTTPAQTRQRGTLSTITSAWATGGERPEEAVTTHLRGKGKTHTGRPAGTVVQWSPLRGEPRFSNYRHLSGFISHNPPELGRLPYLKADPGVTRHLAHGSLRPAPGGSSQILRC</sequence>
<feature type="region of interest" description="Disordered" evidence="1">
    <location>
        <begin position="1"/>
        <end position="106"/>
    </location>
</feature>
<protein>
    <submittedName>
        <fullName evidence="2 3">NAD-dependent protein deacetylase sirtuin-3, mitochondrial</fullName>
    </submittedName>
</protein>
<name>A0A480J988_PIG</name>
<organism evidence="3">
    <name type="scientific">Sus scrofa</name>
    <name type="common">Pig</name>
    <dbReference type="NCBI Taxonomy" id="9823"/>
    <lineage>
        <taxon>Eukaryota</taxon>
        <taxon>Metazoa</taxon>
        <taxon>Chordata</taxon>
        <taxon>Craniata</taxon>
        <taxon>Vertebrata</taxon>
        <taxon>Euteleostomi</taxon>
        <taxon>Mammalia</taxon>
        <taxon>Eutheria</taxon>
        <taxon>Laurasiatheria</taxon>
        <taxon>Artiodactyla</taxon>
        <taxon>Suina</taxon>
        <taxon>Suidae</taxon>
        <taxon>Sus</taxon>
    </lineage>
</organism>
<dbReference type="EMBL" id="DQIR01082798">
    <property type="protein sequence ID" value="HDA38274.1"/>
    <property type="molecule type" value="Transcribed_RNA"/>
</dbReference>
<dbReference type="AlphaFoldDB" id="A0A480J988"/>
<evidence type="ECO:0000313" key="3">
    <source>
        <dbReference type="EMBL" id="HDA45773.1"/>
    </source>
</evidence>
<feature type="compositionally biased region" description="Basic and acidic residues" evidence="1">
    <location>
        <begin position="1"/>
        <end position="16"/>
    </location>
</feature>
<evidence type="ECO:0000256" key="1">
    <source>
        <dbReference type="SAM" id="MobiDB-lite"/>
    </source>
</evidence>
<evidence type="ECO:0000313" key="2">
    <source>
        <dbReference type="EMBL" id="HDA38274.1"/>
    </source>
</evidence>
<feature type="compositionally biased region" description="Polar residues" evidence="1">
    <location>
        <begin position="18"/>
        <end position="34"/>
    </location>
</feature>
<accession>A0A480J988</accession>
<proteinExistence type="predicted"/>
<feature type="compositionally biased region" description="Polar residues" evidence="1">
    <location>
        <begin position="48"/>
        <end position="75"/>
    </location>
</feature>